<protein>
    <submittedName>
        <fullName evidence="2">Uncharacterized protein</fullName>
    </submittedName>
</protein>
<comment type="caution">
    <text evidence="2">The sequence shown here is derived from an EMBL/GenBank/DDBJ whole genome shotgun (WGS) entry which is preliminary data.</text>
</comment>
<sequence>MQVPRCLFSPRPFMGEGLGERVSRFALSPTLSRKRERELKQPASAGYSHDR</sequence>
<feature type="region of interest" description="Disordered" evidence="1">
    <location>
        <begin position="32"/>
        <end position="51"/>
    </location>
</feature>
<dbReference type="EMBL" id="FMTL01000001">
    <property type="protein sequence ID" value="SCW52446.1"/>
    <property type="molecule type" value="Genomic_DNA"/>
</dbReference>
<gene>
    <name evidence="2" type="ORF">SAMN05216370_1926</name>
</gene>
<evidence type="ECO:0000256" key="1">
    <source>
        <dbReference type="SAM" id="MobiDB-lite"/>
    </source>
</evidence>
<reference evidence="2 3" key="1">
    <citation type="submission" date="2016-10" db="EMBL/GenBank/DDBJ databases">
        <authorList>
            <person name="Varghese N."/>
            <person name="Submissions S."/>
        </authorList>
    </citation>
    <scope>NUCLEOTIDE SEQUENCE [LARGE SCALE GENOMIC DNA]</scope>
    <source>
        <strain evidence="2 3">DSM 17833</strain>
    </source>
</reference>
<organism evidence="2 3">
    <name type="scientific">Pseudomonas peli</name>
    <dbReference type="NCBI Taxonomy" id="592361"/>
    <lineage>
        <taxon>Bacteria</taxon>
        <taxon>Pseudomonadati</taxon>
        <taxon>Pseudomonadota</taxon>
        <taxon>Gammaproteobacteria</taxon>
        <taxon>Pseudomonadales</taxon>
        <taxon>Pseudomonadaceae</taxon>
        <taxon>Pseudomonas</taxon>
    </lineage>
</organism>
<name>A0AB37Z6T4_9PSED</name>
<accession>A0AB37Z6T4</accession>
<dbReference type="AlphaFoldDB" id="A0AB37Z6T4"/>
<evidence type="ECO:0000313" key="3">
    <source>
        <dbReference type="Proteomes" id="UP000242418"/>
    </source>
</evidence>
<proteinExistence type="predicted"/>
<evidence type="ECO:0000313" key="2">
    <source>
        <dbReference type="EMBL" id="SCW52446.1"/>
    </source>
</evidence>
<keyword evidence="3" id="KW-1185">Reference proteome</keyword>
<dbReference type="Proteomes" id="UP000242418">
    <property type="component" value="Unassembled WGS sequence"/>
</dbReference>